<keyword evidence="1" id="KW-0812">Transmembrane</keyword>
<dbReference type="PANTHER" id="PTHR32251">
    <property type="entry name" value="3-OXO-5-ALPHA-STEROID 4-DEHYDROGENASE"/>
    <property type="match status" value="1"/>
</dbReference>
<dbReference type="GO" id="GO:0016020">
    <property type="term" value="C:membrane"/>
    <property type="evidence" value="ECO:0007669"/>
    <property type="project" value="TreeGrafter"/>
</dbReference>
<reference evidence="2 3" key="1">
    <citation type="journal article" date="2014" name="BMC Genomics">
        <title>Adaptive genomic structural variation in the grape powdery mildew pathogen, Erysiphe necator.</title>
        <authorList>
            <person name="Jones L."/>
            <person name="Riaz S."/>
            <person name="Morales-Cruz A."/>
            <person name="Amrine K.C."/>
            <person name="McGuire B."/>
            <person name="Gubler W.D."/>
            <person name="Walker M.A."/>
            <person name="Cantu D."/>
        </authorList>
    </citation>
    <scope>NUCLEOTIDE SEQUENCE [LARGE SCALE GENOMIC DNA]</scope>
    <source>
        <strain evidence="3">c</strain>
    </source>
</reference>
<dbReference type="InterPro" id="IPR010721">
    <property type="entry name" value="UstE-like"/>
</dbReference>
<accession>A0A0B1NUL0</accession>
<keyword evidence="1" id="KW-1133">Transmembrane helix</keyword>
<keyword evidence="3" id="KW-1185">Reference proteome</keyword>
<evidence type="ECO:0000313" key="2">
    <source>
        <dbReference type="EMBL" id="KHJ30057.1"/>
    </source>
</evidence>
<dbReference type="Proteomes" id="UP000030854">
    <property type="component" value="Unassembled WGS sequence"/>
</dbReference>
<feature type="transmembrane region" description="Helical" evidence="1">
    <location>
        <begin position="268"/>
        <end position="290"/>
    </location>
</feature>
<feature type="transmembrane region" description="Helical" evidence="1">
    <location>
        <begin position="21"/>
        <end position="41"/>
    </location>
</feature>
<keyword evidence="1" id="KW-0472">Membrane</keyword>
<evidence type="ECO:0000256" key="1">
    <source>
        <dbReference type="SAM" id="Phobius"/>
    </source>
</evidence>
<feature type="transmembrane region" description="Helical" evidence="1">
    <location>
        <begin position="144"/>
        <end position="166"/>
    </location>
</feature>
<comment type="caution">
    <text evidence="2">The sequence shown here is derived from an EMBL/GenBank/DDBJ whole genome shotgun (WGS) entry which is preliminary data.</text>
</comment>
<proteinExistence type="predicted"/>
<name>A0A0B1NUL0_UNCNE</name>
<feature type="transmembrane region" description="Helical" evidence="1">
    <location>
        <begin position="47"/>
        <end position="66"/>
    </location>
</feature>
<feature type="transmembrane region" description="Helical" evidence="1">
    <location>
        <begin position="178"/>
        <end position="198"/>
    </location>
</feature>
<dbReference type="OMA" id="QANEKFY"/>
<protein>
    <submittedName>
        <fullName evidence="2">Uncharacterized protein</fullName>
    </submittedName>
</protein>
<feature type="transmembrane region" description="Helical" evidence="1">
    <location>
        <begin position="236"/>
        <end position="256"/>
    </location>
</feature>
<gene>
    <name evidence="2" type="ORF">EV44_g6196</name>
</gene>
<organism evidence="2 3">
    <name type="scientific">Uncinula necator</name>
    <name type="common">Grape powdery mildew</name>
    <dbReference type="NCBI Taxonomy" id="52586"/>
    <lineage>
        <taxon>Eukaryota</taxon>
        <taxon>Fungi</taxon>
        <taxon>Dikarya</taxon>
        <taxon>Ascomycota</taxon>
        <taxon>Pezizomycotina</taxon>
        <taxon>Leotiomycetes</taxon>
        <taxon>Erysiphales</taxon>
        <taxon>Erysiphaceae</taxon>
        <taxon>Erysiphe</taxon>
    </lineage>
</organism>
<evidence type="ECO:0000313" key="3">
    <source>
        <dbReference type="Proteomes" id="UP000030854"/>
    </source>
</evidence>
<sequence length="326" mass="35879">MALLSTILNATNFRNPLLRTIIPAVGTAYTIQALVAIPSILNETERFYDLSGSLTYLSVTALSLYLPTLRARAAAKLTSGVKPVFPSLTRAFFEYGASNGFNWRQVVLSAAVSIWASRLGTYLFKRILADGHDSRFDEIKRSPLQFLGAFFAQATWVSLCLLPVLAVNSIPNNLLSSLPLIMTSDIIGLSLFVGGLAFEIIADGQKNAWVQAKKRKEHDEEFLTSGLWSKSRHPNYFGEATLWTGIATTAAGVLVSRVGQSVIGLNSVYGHILGLGLTFISPAFTTFLLLKVSGVPLSESKYDKKFGDRYDYQKWKRETPVFIPKL</sequence>
<dbReference type="Gene3D" id="1.20.120.1630">
    <property type="match status" value="1"/>
</dbReference>
<dbReference type="HOGENOM" id="CLU_043418_1_0_1"/>
<dbReference type="EMBL" id="JNVN01005414">
    <property type="protein sequence ID" value="KHJ30057.1"/>
    <property type="molecule type" value="Genomic_DNA"/>
</dbReference>
<dbReference type="PROSITE" id="PS50244">
    <property type="entry name" value="S5A_REDUCTASE"/>
    <property type="match status" value="1"/>
</dbReference>
<dbReference type="AlphaFoldDB" id="A0A0B1NUL0"/>
<dbReference type="Pfam" id="PF06966">
    <property type="entry name" value="DUF1295"/>
    <property type="match status" value="1"/>
</dbReference>
<dbReference type="PANTHER" id="PTHR32251:SF17">
    <property type="entry name" value="STEROID 5-ALPHA REDUCTASE C-TERMINAL DOMAIN-CONTAINING PROTEIN"/>
    <property type="match status" value="1"/>
</dbReference>